<dbReference type="Pfam" id="PF11391">
    <property type="entry name" value="DUF2798"/>
    <property type="match status" value="1"/>
</dbReference>
<keyword evidence="1" id="KW-1133">Transmembrane helix</keyword>
<dbReference type="EMBL" id="CP029352">
    <property type="protein sequence ID" value="AWK85503.1"/>
    <property type="molecule type" value="Genomic_DNA"/>
</dbReference>
<accession>A0A2S2CLW4</accession>
<dbReference type="KEGG" id="azz:DEW08_04380"/>
<organism evidence="2 3">
    <name type="scientific">Azospirillum thermophilum</name>
    <dbReference type="NCBI Taxonomy" id="2202148"/>
    <lineage>
        <taxon>Bacteria</taxon>
        <taxon>Pseudomonadati</taxon>
        <taxon>Pseudomonadota</taxon>
        <taxon>Alphaproteobacteria</taxon>
        <taxon>Rhodospirillales</taxon>
        <taxon>Azospirillaceae</taxon>
        <taxon>Azospirillum</taxon>
    </lineage>
</organism>
<dbReference type="RefSeq" id="WP_109324775.1">
    <property type="nucleotide sequence ID" value="NZ_CP029352.1"/>
</dbReference>
<evidence type="ECO:0000256" key="1">
    <source>
        <dbReference type="SAM" id="Phobius"/>
    </source>
</evidence>
<dbReference type="InterPro" id="IPR021529">
    <property type="entry name" value="DUF2798"/>
</dbReference>
<name>A0A2S2CLW4_9PROT</name>
<protein>
    <submittedName>
        <fullName evidence="2">DUF2798 domain-containing protein</fullName>
    </submittedName>
</protein>
<keyword evidence="1" id="KW-0472">Membrane</keyword>
<reference evidence="3" key="1">
    <citation type="submission" date="2018-05" db="EMBL/GenBank/DDBJ databases">
        <title>Azospirillum thermophila sp. nov., a novel isolated from hot spring.</title>
        <authorList>
            <person name="Zhao Z."/>
        </authorList>
    </citation>
    <scope>NUCLEOTIDE SEQUENCE [LARGE SCALE GENOMIC DNA]</scope>
    <source>
        <strain evidence="3">CFH 70021</strain>
    </source>
</reference>
<proteinExistence type="predicted"/>
<gene>
    <name evidence="2" type="ORF">DEW08_04380</name>
</gene>
<keyword evidence="3" id="KW-1185">Reference proteome</keyword>
<dbReference type="OrthoDB" id="7159403at2"/>
<evidence type="ECO:0000313" key="2">
    <source>
        <dbReference type="EMBL" id="AWK85503.1"/>
    </source>
</evidence>
<dbReference type="AlphaFoldDB" id="A0A2S2CLW4"/>
<sequence length="88" mass="9792">MPYDHPDTRPVRRKLPARYAAIVMPLVLSVLMTCIVSAISTLRGVGMVDGVHVMWLQAWGLSWLVAFPTLLLVLPLVRRIVGMVVETP</sequence>
<feature type="transmembrane region" description="Helical" evidence="1">
    <location>
        <begin position="54"/>
        <end position="77"/>
    </location>
</feature>
<feature type="transmembrane region" description="Helical" evidence="1">
    <location>
        <begin position="21"/>
        <end position="42"/>
    </location>
</feature>
<keyword evidence="1" id="KW-0812">Transmembrane</keyword>
<dbReference type="Proteomes" id="UP000245629">
    <property type="component" value="Chromosome 1"/>
</dbReference>
<evidence type="ECO:0000313" key="3">
    <source>
        <dbReference type="Proteomes" id="UP000245629"/>
    </source>
</evidence>